<dbReference type="SUPFAM" id="SSF53756">
    <property type="entry name" value="UDP-Glycosyltransferase/glycogen phosphorylase"/>
    <property type="match status" value="1"/>
</dbReference>
<name>M7NY16_9BACL</name>
<dbReference type="OrthoDB" id="6713581at2"/>
<protein>
    <submittedName>
        <fullName evidence="3">Glycosyl transferases group 1</fullName>
    </submittedName>
</protein>
<dbReference type="EMBL" id="AOFT01000006">
    <property type="protein sequence ID" value="EMR06575.1"/>
    <property type="molecule type" value="Genomic_DNA"/>
</dbReference>
<dbReference type="PANTHER" id="PTHR46401:SF2">
    <property type="entry name" value="GLYCOSYLTRANSFERASE WBBK-RELATED"/>
    <property type="match status" value="1"/>
</dbReference>
<evidence type="ECO:0000313" key="3">
    <source>
        <dbReference type="EMBL" id="EMR06575.1"/>
    </source>
</evidence>
<dbReference type="AlphaFoldDB" id="M7NY16"/>
<feature type="domain" description="Glycosyl transferase family 1" evidence="2">
    <location>
        <begin position="212"/>
        <end position="320"/>
    </location>
</feature>
<dbReference type="Gene3D" id="3.40.50.2000">
    <property type="entry name" value="Glycogen Phosphorylase B"/>
    <property type="match status" value="2"/>
</dbReference>
<sequence length="363" mass="43153">MKILVIAEDYSEVGRVSLHYIHSRNNWYKQSGIDVKVISFKAKQNYTYEDIQVYTFENFTENPDFFKSDILVSHAPNIKNHYKFIKKYHYLFSDIVFFFHGHEVLKTSEIYPQPYKYLKKKSQYHSIERKIYDYFKLKIWRSFFIKISHKSQFVFVSEWMLEMFYKYVKVPRETLAGRSHVIYNCVGETFEKESFESETQKFYDFITIRSNLDGSKYGIDIVRNLALNNPDYKFCVIGKGKFFEHNSKPDNLTLIKKNLSHSEIINYLNRSRSALIPTRVDSQGVMACEFATFGIPVITSDISICREVFLGFENVSFINNDNPKINLGTILERFPQIKEKNTKYFSEHTIEEEIKLFQEIIKR</sequence>
<dbReference type="GO" id="GO:0016757">
    <property type="term" value="F:glycosyltransferase activity"/>
    <property type="evidence" value="ECO:0007669"/>
    <property type="project" value="InterPro"/>
</dbReference>
<evidence type="ECO:0000259" key="2">
    <source>
        <dbReference type="Pfam" id="PF00534"/>
    </source>
</evidence>
<dbReference type="Pfam" id="PF00534">
    <property type="entry name" value="Glycos_transf_1"/>
    <property type="match status" value="1"/>
</dbReference>
<organism evidence="3 4">
    <name type="scientific">Bhargavaea cecembensis DSE10</name>
    <dbReference type="NCBI Taxonomy" id="1235279"/>
    <lineage>
        <taxon>Bacteria</taxon>
        <taxon>Bacillati</taxon>
        <taxon>Bacillota</taxon>
        <taxon>Bacilli</taxon>
        <taxon>Bacillales</taxon>
        <taxon>Caryophanaceae</taxon>
        <taxon>Bhargavaea</taxon>
    </lineage>
</organism>
<gene>
    <name evidence="3" type="ORF">C772_01470</name>
</gene>
<dbReference type="InterPro" id="IPR001296">
    <property type="entry name" value="Glyco_trans_1"/>
</dbReference>
<dbReference type="eggNOG" id="COG0438">
    <property type="taxonomic scope" value="Bacteria"/>
</dbReference>
<dbReference type="PANTHER" id="PTHR46401">
    <property type="entry name" value="GLYCOSYLTRANSFERASE WBBK-RELATED"/>
    <property type="match status" value="1"/>
</dbReference>
<dbReference type="RefSeq" id="WP_008298690.1">
    <property type="nucleotide sequence ID" value="NZ_AOFT01000006.1"/>
</dbReference>
<proteinExistence type="predicted"/>
<keyword evidence="4" id="KW-1185">Reference proteome</keyword>
<evidence type="ECO:0000256" key="1">
    <source>
        <dbReference type="ARBA" id="ARBA00022679"/>
    </source>
</evidence>
<comment type="caution">
    <text evidence="3">The sequence shown here is derived from an EMBL/GenBank/DDBJ whole genome shotgun (WGS) entry which is preliminary data.</text>
</comment>
<evidence type="ECO:0000313" key="4">
    <source>
        <dbReference type="Proteomes" id="UP000011919"/>
    </source>
</evidence>
<dbReference type="Proteomes" id="UP000011919">
    <property type="component" value="Unassembled WGS sequence"/>
</dbReference>
<keyword evidence="1 3" id="KW-0808">Transferase</keyword>
<accession>M7NY16</accession>
<reference evidence="3 4" key="1">
    <citation type="journal article" date="2013" name="Genome Announc.">
        <title>Draft Genome Sequence of Bhargavaea cecembensis Strain DSE10T, Isolated from a Deep-Sea Sediment Sample Collected at a Depth of 5,904 m from the Chagos-Laccadive Ridge System in the Indian Ocean.</title>
        <authorList>
            <person name="Shivaji S."/>
            <person name="Ara S."/>
            <person name="Begum Z."/>
            <person name="Ruth M."/>
            <person name="Singh A."/>
            <person name="Kumar Pinnaka A."/>
        </authorList>
    </citation>
    <scope>NUCLEOTIDE SEQUENCE [LARGE SCALE GENOMIC DNA]</scope>
    <source>
        <strain evidence="3 4">DSE10</strain>
    </source>
</reference>
<dbReference type="STRING" id="1235279.C772_01470"/>